<dbReference type="RefSeq" id="WP_389361749.1">
    <property type="nucleotide sequence ID" value="NZ_JBIACK010000006.1"/>
</dbReference>
<dbReference type="Gene3D" id="1.20.144.10">
    <property type="entry name" value="Phosphatidic acid phosphatase type 2/haloperoxidase"/>
    <property type="match status" value="1"/>
</dbReference>
<dbReference type="Pfam" id="PF01569">
    <property type="entry name" value="PAP2"/>
    <property type="match status" value="1"/>
</dbReference>
<dbReference type="InterPro" id="IPR033879">
    <property type="entry name" value="UPP_Pase"/>
</dbReference>
<dbReference type="InterPro" id="IPR000326">
    <property type="entry name" value="PAP2/HPO"/>
</dbReference>
<reference evidence="3 4" key="1">
    <citation type="submission" date="2024-08" db="EMBL/GenBank/DDBJ databases">
        <title>Two novel Cytobacillus novel species.</title>
        <authorList>
            <person name="Liu G."/>
        </authorList>
    </citation>
    <scope>NUCLEOTIDE SEQUENCE [LARGE SCALE GENOMIC DNA]</scope>
    <source>
        <strain evidence="3 4">FJAT-54145</strain>
    </source>
</reference>
<name>A0ABW6KBQ3_9BACI</name>
<keyword evidence="1" id="KW-0472">Membrane</keyword>
<keyword evidence="1" id="KW-0812">Transmembrane</keyword>
<feature type="transmembrane region" description="Helical" evidence="1">
    <location>
        <begin position="50"/>
        <end position="73"/>
    </location>
</feature>
<feature type="domain" description="Phosphatidic acid phosphatase type 2/haloperoxidase" evidence="2">
    <location>
        <begin position="53"/>
        <end position="160"/>
    </location>
</feature>
<keyword evidence="1" id="KW-1133">Transmembrane helix</keyword>
<feature type="transmembrane region" description="Helical" evidence="1">
    <location>
        <begin position="22"/>
        <end position="43"/>
    </location>
</feature>
<evidence type="ECO:0000259" key="2">
    <source>
        <dbReference type="SMART" id="SM00014"/>
    </source>
</evidence>
<organism evidence="3 4">
    <name type="scientific">Cytobacillus spartinae</name>
    <dbReference type="NCBI Taxonomy" id="3299023"/>
    <lineage>
        <taxon>Bacteria</taxon>
        <taxon>Bacillati</taxon>
        <taxon>Bacillota</taxon>
        <taxon>Bacilli</taxon>
        <taxon>Bacillales</taxon>
        <taxon>Bacillaceae</taxon>
        <taxon>Cytobacillus</taxon>
    </lineage>
</organism>
<dbReference type="Proteomes" id="UP001601059">
    <property type="component" value="Unassembled WGS sequence"/>
</dbReference>
<dbReference type="PANTHER" id="PTHR14969:SF13">
    <property type="entry name" value="AT30094P"/>
    <property type="match status" value="1"/>
</dbReference>
<proteinExistence type="predicted"/>
<comment type="caution">
    <text evidence="3">The sequence shown here is derived from an EMBL/GenBank/DDBJ whole genome shotgun (WGS) entry which is preliminary data.</text>
</comment>
<evidence type="ECO:0000313" key="4">
    <source>
        <dbReference type="Proteomes" id="UP001601059"/>
    </source>
</evidence>
<dbReference type="SUPFAM" id="SSF48317">
    <property type="entry name" value="Acid phosphatase/Vanadium-dependent haloperoxidase"/>
    <property type="match status" value="1"/>
</dbReference>
<dbReference type="PANTHER" id="PTHR14969">
    <property type="entry name" value="SPHINGOSINE-1-PHOSPHATE PHOSPHOHYDROLASE"/>
    <property type="match status" value="1"/>
</dbReference>
<dbReference type="InterPro" id="IPR036938">
    <property type="entry name" value="PAP2/HPO_sf"/>
</dbReference>
<feature type="transmembrane region" description="Helical" evidence="1">
    <location>
        <begin position="121"/>
        <end position="139"/>
    </location>
</feature>
<dbReference type="CDD" id="cd03385">
    <property type="entry name" value="PAP2_BcrC_like"/>
    <property type="match status" value="1"/>
</dbReference>
<feature type="transmembrane region" description="Helical" evidence="1">
    <location>
        <begin position="145"/>
        <end position="163"/>
    </location>
</feature>
<accession>A0ABW6KBQ3</accession>
<dbReference type="EMBL" id="JBIACK010000006">
    <property type="protein sequence ID" value="MFE8701626.1"/>
    <property type="molecule type" value="Genomic_DNA"/>
</dbReference>
<keyword evidence="4" id="KW-1185">Reference proteome</keyword>
<evidence type="ECO:0000313" key="3">
    <source>
        <dbReference type="EMBL" id="MFE8701626.1"/>
    </source>
</evidence>
<dbReference type="SMART" id="SM00014">
    <property type="entry name" value="acidPPc"/>
    <property type="match status" value="1"/>
</dbReference>
<protein>
    <submittedName>
        <fullName evidence="3">Undecaprenyl-diphosphatase</fullName>
    </submittedName>
</protein>
<evidence type="ECO:0000256" key="1">
    <source>
        <dbReference type="SAM" id="Phobius"/>
    </source>
</evidence>
<feature type="transmembrane region" description="Helical" evidence="1">
    <location>
        <begin position="93"/>
        <end position="114"/>
    </location>
</feature>
<sequence length="182" mass="20160">MNISLFRAINDLGKEYTYLNPIFIAIGEYMIYVLALGVIIYLFSHNQNKMMVLCGVISLIIAEIVAKTMGLFYSNLPPFAELADVNKLIEKSVGNSFPSDHTIILFSITVSFYLFGKRLGWLWVLSACLVAFSRVWIGVHYPADVIVGALLGILSAITVYGIAKKIGVIKSESSVLQHHKSI</sequence>
<gene>
    <name evidence="3" type="ORF">ACFYKX_13565</name>
</gene>